<evidence type="ECO:0000313" key="6">
    <source>
        <dbReference type="Proteomes" id="UP000800035"/>
    </source>
</evidence>
<feature type="non-terminal residue" evidence="5">
    <location>
        <position position="508"/>
    </location>
</feature>
<evidence type="ECO:0000256" key="2">
    <source>
        <dbReference type="ARBA" id="ARBA00022801"/>
    </source>
</evidence>
<dbReference type="PANTHER" id="PTHR11559">
    <property type="entry name" value="CARBOXYLESTERASE"/>
    <property type="match status" value="1"/>
</dbReference>
<comment type="similarity">
    <text evidence="1 3">Belongs to the type-B carboxylesterase/lipase family.</text>
</comment>
<protein>
    <recommendedName>
        <fullName evidence="3">Carboxylic ester hydrolase</fullName>
        <ecNumber evidence="3">3.1.1.-</ecNumber>
    </recommendedName>
</protein>
<name>A0A6A5TXA5_9PLEO</name>
<dbReference type="InterPro" id="IPR050309">
    <property type="entry name" value="Type-B_Carboxylest/Lipase"/>
</dbReference>
<sequence>LVALVAFLTTTIALPSNTTTTGPIVTLNNVKYLGHHNTTLHTHEYYSIPFAAAPVGPLRWKDPQPYIVPRHYTDSSTPIPVIKPGPSCVQGFPFWTGRPGPIPVTGSEDCLTLHVYTPDTATPGAKLPVLFSIHGGGYTIGDANLIGPHAVLRHAKNSFIFVSIQYRLGAYGFLGGPKFLKEGGAQNIGLLDQRLALEWTQKNIVAFGGDPKKVTILGGSAGGGSVTAQLAWKGGEENPPFRAAIADYPWWQQFFREEQLDRQFEVLLEETECEDLECLHGVDEELLKNATQETYRTAYQKGLYGHGHFYYGPYVDGDVIKDLPSKEFKAGRFTKVPTWVSREGYEGASFSNRSMTTVEEEKVDLRTQFPYANESFVDRIYDLYPSEDFNSTFWHRQTWFGDFSINCPTRYIGAAIAATNTPVFKQLFNAGTQLHGATGPFLGDLNYASTPSANVTLADSLKDFYVSFAIHLDPNAESWSNVSKPVWPDYKTGEVMSFNYTEMGAVSD</sequence>
<gene>
    <name evidence="5" type="ORF">CC80DRAFT_354420</name>
</gene>
<dbReference type="InterPro" id="IPR002018">
    <property type="entry name" value="CarbesteraseB"/>
</dbReference>
<keyword evidence="6" id="KW-1185">Reference proteome</keyword>
<dbReference type="OrthoDB" id="408631at2759"/>
<dbReference type="PROSITE" id="PS00122">
    <property type="entry name" value="CARBOXYLESTERASE_B_1"/>
    <property type="match status" value="1"/>
</dbReference>
<dbReference type="Pfam" id="PF00135">
    <property type="entry name" value="COesterase"/>
    <property type="match status" value="1"/>
</dbReference>
<dbReference type="InterPro" id="IPR029058">
    <property type="entry name" value="AB_hydrolase_fold"/>
</dbReference>
<dbReference type="SUPFAM" id="SSF53474">
    <property type="entry name" value="alpha/beta-Hydrolases"/>
    <property type="match status" value="1"/>
</dbReference>
<dbReference type="GO" id="GO:0016787">
    <property type="term" value="F:hydrolase activity"/>
    <property type="evidence" value="ECO:0007669"/>
    <property type="project" value="UniProtKB-KW"/>
</dbReference>
<evidence type="ECO:0000256" key="3">
    <source>
        <dbReference type="RuleBase" id="RU361235"/>
    </source>
</evidence>
<dbReference type="EMBL" id="ML977003">
    <property type="protein sequence ID" value="KAF1953587.1"/>
    <property type="molecule type" value="Genomic_DNA"/>
</dbReference>
<organism evidence="5 6">
    <name type="scientific">Byssothecium circinans</name>
    <dbReference type="NCBI Taxonomy" id="147558"/>
    <lineage>
        <taxon>Eukaryota</taxon>
        <taxon>Fungi</taxon>
        <taxon>Dikarya</taxon>
        <taxon>Ascomycota</taxon>
        <taxon>Pezizomycotina</taxon>
        <taxon>Dothideomycetes</taxon>
        <taxon>Pleosporomycetidae</taxon>
        <taxon>Pleosporales</taxon>
        <taxon>Massarineae</taxon>
        <taxon>Massarinaceae</taxon>
        <taxon>Byssothecium</taxon>
    </lineage>
</organism>
<accession>A0A6A5TXA5</accession>
<dbReference type="AlphaFoldDB" id="A0A6A5TXA5"/>
<evidence type="ECO:0000313" key="5">
    <source>
        <dbReference type="EMBL" id="KAF1953587.1"/>
    </source>
</evidence>
<dbReference type="Gene3D" id="3.40.50.1820">
    <property type="entry name" value="alpha/beta hydrolase"/>
    <property type="match status" value="1"/>
</dbReference>
<dbReference type="Proteomes" id="UP000800035">
    <property type="component" value="Unassembled WGS sequence"/>
</dbReference>
<reference evidence="5" key="1">
    <citation type="journal article" date="2020" name="Stud. Mycol.">
        <title>101 Dothideomycetes genomes: a test case for predicting lifestyles and emergence of pathogens.</title>
        <authorList>
            <person name="Haridas S."/>
            <person name="Albert R."/>
            <person name="Binder M."/>
            <person name="Bloem J."/>
            <person name="Labutti K."/>
            <person name="Salamov A."/>
            <person name="Andreopoulos B."/>
            <person name="Baker S."/>
            <person name="Barry K."/>
            <person name="Bills G."/>
            <person name="Bluhm B."/>
            <person name="Cannon C."/>
            <person name="Castanera R."/>
            <person name="Culley D."/>
            <person name="Daum C."/>
            <person name="Ezra D."/>
            <person name="Gonzalez J."/>
            <person name="Henrissat B."/>
            <person name="Kuo A."/>
            <person name="Liang C."/>
            <person name="Lipzen A."/>
            <person name="Lutzoni F."/>
            <person name="Magnuson J."/>
            <person name="Mondo S."/>
            <person name="Nolan M."/>
            <person name="Ohm R."/>
            <person name="Pangilinan J."/>
            <person name="Park H.-J."/>
            <person name="Ramirez L."/>
            <person name="Alfaro M."/>
            <person name="Sun H."/>
            <person name="Tritt A."/>
            <person name="Yoshinaga Y."/>
            <person name="Zwiers L.-H."/>
            <person name="Turgeon B."/>
            <person name="Goodwin S."/>
            <person name="Spatafora J."/>
            <person name="Crous P."/>
            <person name="Grigoriev I."/>
        </authorList>
    </citation>
    <scope>NUCLEOTIDE SEQUENCE</scope>
    <source>
        <strain evidence="5">CBS 675.92</strain>
    </source>
</reference>
<evidence type="ECO:0000256" key="1">
    <source>
        <dbReference type="ARBA" id="ARBA00005964"/>
    </source>
</evidence>
<feature type="domain" description="Carboxylesterase type B" evidence="4">
    <location>
        <begin position="34"/>
        <end position="501"/>
    </location>
</feature>
<dbReference type="EC" id="3.1.1.-" evidence="3"/>
<evidence type="ECO:0000259" key="4">
    <source>
        <dbReference type="Pfam" id="PF00135"/>
    </source>
</evidence>
<dbReference type="InterPro" id="IPR019826">
    <property type="entry name" value="Carboxylesterase_B_AS"/>
</dbReference>
<feature type="non-terminal residue" evidence="5">
    <location>
        <position position="1"/>
    </location>
</feature>
<keyword evidence="2 3" id="KW-0378">Hydrolase</keyword>
<proteinExistence type="inferred from homology"/>